<dbReference type="PRINTS" id="PR00038">
    <property type="entry name" value="HTHLUXR"/>
</dbReference>
<dbReference type="InterPro" id="IPR000792">
    <property type="entry name" value="Tscrpt_reg_LuxR_C"/>
</dbReference>
<organism evidence="5">
    <name type="scientific">marine sediment metagenome</name>
    <dbReference type="NCBI Taxonomy" id="412755"/>
    <lineage>
        <taxon>unclassified sequences</taxon>
        <taxon>metagenomes</taxon>
        <taxon>ecological metagenomes</taxon>
    </lineage>
</organism>
<dbReference type="SMART" id="SM00421">
    <property type="entry name" value="HTH_LUXR"/>
    <property type="match status" value="1"/>
</dbReference>
<dbReference type="SUPFAM" id="SSF46894">
    <property type="entry name" value="C-terminal effector domain of the bipartite response regulators"/>
    <property type="match status" value="1"/>
</dbReference>
<evidence type="ECO:0000256" key="1">
    <source>
        <dbReference type="ARBA" id="ARBA00023015"/>
    </source>
</evidence>
<dbReference type="InterPro" id="IPR016032">
    <property type="entry name" value="Sig_transdc_resp-reg_C-effctor"/>
</dbReference>
<dbReference type="InterPro" id="IPR005143">
    <property type="entry name" value="TF_LuxR_autoind-bd_dom"/>
</dbReference>
<dbReference type="PANTHER" id="PTHR44688:SF16">
    <property type="entry name" value="DNA-BINDING TRANSCRIPTIONAL ACTIVATOR DEVR_DOSR"/>
    <property type="match status" value="1"/>
</dbReference>
<sequence>MSLEKLIDLTDAARAGMDDAAFWASCTTALSDVGVTGVGYGIIPYRSDATVRGFTKAGFFRHTYSSDWSAAVEANALVDDDISVELIANGMPEVLWNDDSLLEHATEPQQLQSELEGDLGMKYGASLSLNRNKAGQAISGIGLWVGDAKSDIEFSQYWEEHRSTLRRLSFAMDEGIRRDHMSLLVNLTPREHDCLSYLAIGLRPAEICWTLKISEKTFEKHIKGAKGKLRASTRDHAVAKSLVLGLIKP</sequence>
<keyword evidence="2" id="KW-0238">DNA-binding</keyword>
<accession>A0A0F9WBP8</accession>
<comment type="caution">
    <text evidence="5">The sequence shown here is derived from an EMBL/GenBank/DDBJ whole genome shotgun (WGS) entry which is preliminary data.</text>
</comment>
<dbReference type="Pfam" id="PF03472">
    <property type="entry name" value="Autoind_bind"/>
    <property type="match status" value="1"/>
</dbReference>
<dbReference type="CDD" id="cd06170">
    <property type="entry name" value="LuxR_C_like"/>
    <property type="match status" value="1"/>
</dbReference>
<evidence type="ECO:0000259" key="4">
    <source>
        <dbReference type="PROSITE" id="PS50043"/>
    </source>
</evidence>
<dbReference type="PANTHER" id="PTHR44688">
    <property type="entry name" value="DNA-BINDING TRANSCRIPTIONAL ACTIVATOR DEVR_DOSR"/>
    <property type="match status" value="1"/>
</dbReference>
<dbReference type="InterPro" id="IPR036693">
    <property type="entry name" value="TF_LuxR_autoind-bd_dom_sf"/>
</dbReference>
<keyword evidence="3" id="KW-0804">Transcription</keyword>
<dbReference type="GO" id="GO:0006355">
    <property type="term" value="P:regulation of DNA-templated transcription"/>
    <property type="evidence" value="ECO:0007669"/>
    <property type="project" value="InterPro"/>
</dbReference>
<dbReference type="EMBL" id="LAZR01000188">
    <property type="protein sequence ID" value="KKN83231.1"/>
    <property type="molecule type" value="Genomic_DNA"/>
</dbReference>
<dbReference type="InterPro" id="IPR036388">
    <property type="entry name" value="WH-like_DNA-bd_sf"/>
</dbReference>
<keyword evidence="1" id="KW-0805">Transcription regulation</keyword>
<protein>
    <recommendedName>
        <fullName evidence="4">HTH luxR-type domain-containing protein</fullName>
    </recommendedName>
</protein>
<dbReference type="GO" id="GO:0003677">
    <property type="term" value="F:DNA binding"/>
    <property type="evidence" value="ECO:0007669"/>
    <property type="project" value="UniProtKB-KW"/>
</dbReference>
<evidence type="ECO:0000256" key="2">
    <source>
        <dbReference type="ARBA" id="ARBA00023125"/>
    </source>
</evidence>
<reference evidence="5" key="1">
    <citation type="journal article" date="2015" name="Nature">
        <title>Complex archaea that bridge the gap between prokaryotes and eukaryotes.</title>
        <authorList>
            <person name="Spang A."/>
            <person name="Saw J.H."/>
            <person name="Jorgensen S.L."/>
            <person name="Zaremba-Niedzwiedzka K."/>
            <person name="Martijn J."/>
            <person name="Lind A.E."/>
            <person name="van Eijk R."/>
            <person name="Schleper C."/>
            <person name="Guy L."/>
            <person name="Ettema T.J."/>
        </authorList>
    </citation>
    <scope>NUCLEOTIDE SEQUENCE</scope>
</reference>
<evidence type="ECO:0000313" key="5">
    <source>
        <dbReference type="EMBL" id="KKN83231.1"/>
    </source>
</evidence>
<gene>
    <name evidence="5" type="ORF">LCGC14_0301040</name>
</gene>
<dbReference type="Gene3D" id="3.30.450.80">
    <property type="entry name" value="Transcription factor LuxR-like, autoinducer-binding domain"/>
    <property type="match status" value="1"/>
</dbReference>
<proteinExistence type="predicted"/>
<dbReference type="SUPFAM" id="SSF75516">
    <property type="entry name" value="Pheromone-binding domain of LuxR-like quorum-sensing transcription factors"/>
    <property type="match status" value="1"/>
</dbReference>
<evidence type="ECO:0000256" key="3">
    <source>
        <dbReference type="ARBA" id="ARBA00023163"/>
    </source>
</evidence>
<dbReference type="AlphaFoldDB" id="A0A0F9WBP8"/>
<dbReference type="PROSITE" id="PS50043">
    <property type="entry name" value="HTH_LUXR_2"/>
    <property type="match status" value="1"/>
</dbReference>
<dbReference type="Gene3D" id="1.10.10.10">
    <property type="entry name" value="Winged helix-like DNA-binding domain superfamily/Winged helix DNA-binding domain"/>
    <property type="match status" value="1"/>
</dbReference>
<feature type="domain" description="HTH luxR-type" evidence="4">
    <location>
        <begin position="180"/>
        <end position="245"/>
    </location>
</feature>
<name>A0A0F9WBP8_9ZZZZ</name>
<dbReference type="Pfam" id="PF00196">
    <property type="entry name" value="GerE"/>
    <property type="match status" value="1"/>
</dbReference>